<reference evidence="1 2" key="1">
    <citation type="journal article" date="2021" name="Hortic Res">
        <title>High-quality reference genome and annotation aids understanding of berry development for evergreen blueberry (Vaccinium darrowii).</title>
        <authorList>
            <person name="Yu J."/>
            <person name="Hulse-Kemp A.M."/>
            <person name="Babiker E."/>
            <person name="Staton M."/>
        </authorList>
    </citation>
    <scope>NUCLEOTIDE SEQUENCE [LARGE SCALE GENOMIC DNA]</scope>
    <source>
        <strain evidence="2">cv. NJ 8807/NJ 8810</strain>
        <tissue evidence="1">Young leaf</tissue>
    </source>
</reference>
<comment type="caution">
    <text evidence="1">The sequence shown here is derived from an EMBL/GenBank/DDBJ whole genome shotgun (WGS) entry which is preliminary data.</text>
</comment>
<keyword evidence="2" id="KW-1185">Reference proteome</keyword>
<gene>
    <name evidence="1" type="ORF">Vadar_023420</name>
</gene>
<organism evidence="1 2">
    <name type="scientific">Vaccinium darrowii</name>
    <dbReference type="NCBI Taxonomy" id="229202"/>
    <lineage>
        <taxon>Eukaryota</taxon>
        <taxon>Viridiplantae</taxon>
        <taxon>Streptophyta</taxon>
        <taxon>Embryophyta</taxon>
        <taxon>Tracheophyta</taxon>
        <taxon>Spermatophyta</taxon>
        <taxon>Magnoliopsida</taxon>
        <taxon>eudicotyledons</taxon>
        <taxon>Gunneridae</taxon>
        <taxon>Pentapetalae</taxon>
        <taxon>asterids</taxon>
        <taxon>Ericales</taxon>
        <taxon>Ericaceae</taxon>
        <taxon>Vaccinioideae</taxon>
        <taxon>Vaccinieae</taxon>
        <taxon>Vaccinium</taxon>
    </lineage>
</organism>
<dbReference type="Proteomes" id="UP000828048">
    <property type="component" value="Chromosome 5"/>
</dbReference>
<accession>A0ACB7Y193</accession>
<sequence length="564" mass="63726">MKVMDPEASVLGGDFQSRGSRRKLDFDNDGDFPEITVVSGDEGDQNGFQNSTPTVNDIGLIHSRISKESIPQLDMDFLTEEAAYNFYNSYAYKVGFSIRRHKEHRDKSGKITSRTFCCSCEGKGGADKRDVIVKCHRPETRFGCLARMKIRYCRVTQKYLVFEFGAVHNHTLCSPSKTHLFRSHRNFAPAQVVEADMANDSGIAPEAIVEFMSKQVGGRENLGFIPQDYKNYLHSKRSVQMKMGDTGGNAAKQLSGVFAEFKDFAKDFSSCIYDYEDEAGFIIAWNEMLATYGLQENEWLRRMLIDDRRYEELKADFRATQSIPCLSFPVQILRHALGVYTPKVFELFRAELCKAWDCNMDEWTEDGTVTAYKITPYRKSHHHVVTYDSTEGTLSCSCKKFEFVGILCAHALKVLSSKRIVKIPDRYILKRWTMNAKSGNTIPTCLSSIPEDPTAMMGRRYKELCRLHTHLATRAAETEKAYGIVVDGLNKILEEVEASLTGVETDEGVETNETFLGSQNGVFEDNEAHDEGIGKKVKGLKVKEKTNGKSSKRPKSALERATRN</sequence>
<evidence type="ECO:0000313" key="2">
    <source>
        <dbReference type="Proteomes" id="UP000828048"/>
    </source>
</evidence>
<protein>
    <submittedName>
        <fullName evidence="1">Uncharacterized protein</fullName>
    </submittedName>
</protein>
<name>A0ACB7Y193_9ERIC</name>
<dbReference type="EMBL" id="CM037155">
    <property type="protein sequence ID" value="KAH7847219.1"/>
    <property type="molecule type" value="Genomic_DNA"/>
</dbReference>
<proteinExistence type="predicted"/>
<evidence type="ECO:0000313" key="1">
    <source>
        <dbReference type="EMBL" id="KAH7847219.1"/>
    </source>
</evidence>